<proteinExistence type="predicted"/>
<comment type="caution">
    <text evidence="1">The sequence shown here is derived from an EMBL/GenBank/DDBJ whole genome shotgun (WGS) entry which is preliminary data.</text>
</comment>
<organism evidence="1 2">
    <name type="scientific">Volvox reticuliferus</name>
    <dbReference type="NCBI Taxonomy" id="1737510"/>
    <lineage>
        <taxon>Eukaryota</taxon>
        <taxon>Viridiplantae</taxon>
        <taxon>Chlorophyta</taxon>
        <taxon>core chlorophytes</taxon>
        <taxon>Chlorophyceae</taxon>
        <taxon>CS clade</taxon>
        <taxon>Chlamydomonadales</taxon>
        <taxon>Volvocaceae</taxon>
        <taxon>Volvox</taxon>
    </lineage>
</organism>
<accession>A0A8J4D9D9</accession>
<name>A0A8J4D9D9_9CHLO</name>
<evidence type="ECO:0000313" key="1">
    <source>
        <dbReference type="EMBL" id="GIL94674.1"/>
    </source>
</evidence>
<sequence>AVDLSIHYTSSLDHSACTCSYQFGCHSCNPRLLGYPAIVPPRQQPAPRPLPPINSWGINGWRRQGFRSIVRSSLRKGILRFIHASLVGSKYSLRRASSG</sequence>
<protein>
    <submittedName>
        <fullName evidence="1">Uncharacterized protein</fullName>
    </submittedName>
</protein>
<evidence type="ECO:0000313" key="2">
    <source>
        <dbReference type="Proteomes" id="UP000722791"/>
    </source>
</evidence>
<dbReference type="EMBL" id="BNCQ01000001">
    <property type="protein sequence ID" value="GIL94674.1"/>
    <property type="molecule type" value="Genomic_DNA"/>
</dbReference>
<dbReference type="AlphaFoldDB" id="A0A8J4D9D9"/>
<feature type="non-terminal residue" evidence="1">
    <location>
        <position position="99"/>
    </location>
</feature>
<reference evidence="1" key="1">
    <citation type="journal article" date="2021" name="Proc. Natl. Acad. Sci. U.S.A.">
        <title>Three genomes in the algal genus Volvox reveal the fate of a haploid sex-determining region after a transition to homothallism.</title>
        <authorList>
            <person name="Yamamoto K."/>
            <person name="Hamaji T."/>
            <person name="Kawai-Toyooka H."/>
            <person name="Matsuzaki R."/>
            <person name="Takahashi F."/>
            <person name="Nishimura Y."/>
            <person name="Kawachi M."/>
            <person name="Noguchi H."/>
            <person name="Minakuchi Y."/>
            <person name="Umen J.G."/>
            <person name="Toyoda A."/>
            <person name="Nozaki H."/>
        </authorList>
    </citation>
    <scope>NUCLEOTIDE SEQUENCE</scope>
    <source>
        <strain evidence="1">NIES-3785</strain>
    </source>
</reference>
<dbReference type="Proteomes" id="UP000722791">
    <property type="component" value="Unassembled WGS sequence"/>
</dbReference>
<gene>
    <name evidence="1" type="ORF">Vretimale_900</name>
</gene>